<keyword evidence="1" id="KW-0472">Membrane</keyword>
<dbReference type="EMBL" id="GBRH01204865">
    <property type="protein sequence ID" value="JAD93030.1"/>
    <property type="molecule type" value="Transcribed_RNA"/>
</dbReference>
<reference evidence="2" key="2">
    <citation type="journal article" date="2015" name="Data Brief">
        <title>Shoot transcriptome of the giant reed, Arundo donax.</title>
        <authorList>
            <person name="Barrero R.A."/>
            <person name="Guerrero F.D."/>
            <person name="Moolhuijzen P."/>
            <person name="Goolsby J.A."/>
            <person name="Tidwell J."/>
            <person name="Bellgard S.E."/>
            <person name="Bellgard M.I."/>
        </authorList>
    </citation>
    <scope>NUCLEOTIDE SEQUENCE</scope>
    <source>
        <tissue evidence="2">Shoot tissue taken approximately 20 cm above the soil surface</tissue>
    </source>
</reference>
<keyword evidence="1" id="KW-0812">Transmembrane</keyword>
<feature type="transmembrane region" description="Helical" evidence="1">
    <location>
        <begin position="15"/>
        <end position="36"/>
    </location>
</feature>
<accession>A0A0A9E553</accession>
<evidence type="ECO:0000256" key="1">
    <source>
        <dbReference type="SAM" id="Phobius"/>
    </source>
</evidence>
<reference evidence="2" key="1">
    <citation type="submission" date="2014-09" db="EMBL/GenBank/DDBJ databases">
        <authorList>
            <person name="Magalhaes I.L.F."/>
            <person name="Oliveira U."/>
            <person name="Santos F.R."/>
            <person name="Vidigal T.H.D.A."/>
            <person name="Brescovit A.D."/>
            <person name="Santos A.J."/>
        </authorList>
    </citation>
    <scope>NUCLEOTIDE SEQUENCE</scope>
    <source>
        <tissue evidence="2">Shoot tissue taken approximately 20 cm above the soil surface</tissue>
    </source>
</reference>
<name>A0A0A9E553_ARUDO</name>
<evidence type="ECO:0000313" key="2">
    <source>
        <dbReference type="EMBL" id="JAD93030.1"/>
    </source>
</evidence>
<proteinExistence type="predicted"/>
<organism evidence="2">
    <name type="scientific">Arundo donax</name>
    <name type="common">Giant reed</name>
    <name type="synonym">Donax arundinaceus</name>
    <dbReference type="NCBI Taxonomy" id="35708"/>
    <lineage>
        <taxon>Eukaryota</taxon>
        <taxon>Viridiplantae</taxon>
        <taxon>Streptophyta</taxon>
        <taxon>Embryophyta</taxon>
        <taxon>Tracheophyta</taxon>
        <taxon>Spermatophyta</taxon>
        <taxon>Magnoliopsida</taxon>
        <taxon>Liliopsida</taxon>
        <taxon>Poales</taxon>
        <taxon>Poaceae</taxon>
        <taxon>PACMAD clade</taxon>
        <taxon>Arundinoideae</taxon>
        <taxon>Arundineae</taxon>
        <taxon>Arundo</taxon>
    </lineage>
</organism>
<protein>
    <submittedName>
        <fullName evidence="2">Uncharacterized protein</fullName>
    </submittedName>
</protein>
<keyword evidence="1" id="KW-1133">Transmembrane helix</keyword>
<sequence length="40" mass="4540">MRLGRSCKLEAKPELLVPQMLTSTAVGHTVYIVLWLKDKI</sequence>
<dbReference type="AlphaFoldDB" id="A0A0A9E553"/>